<sequence>MQLNKEIWKWSSTIPDWQNDLLRRLYEKNELNDEELNQVQVNILSSVGIHYREPIISKLSKGAIPDKNLDKGIKLKSLDNMVNVAAVDQQYGIEFNTEGLTVIYGDNSAGKSSYAKVLKQACRAVDNITKIYPNIYREDSESVGTAEIQIIDENQNVHYIQRDMNTSPERQLSHISIYDSKCGQIYAETENSVVFIPSELQIFNSLATIQNRAKENLNAEKDSLKETEPKIPTFKEETKVKSLIDNISKNTKYEVVEDLCTFTVEDENRLEQINKDLTVLSESNPQKHLKDLDRKIKDAKMYQQDIREVVNGLKDANIDAFLHNHSCYKDAKETLRIATEEAFNKQPLNGVGSNPWMNLWATARKYHEVAYKETEFPNTEVGAKCLLCQQDLNESGKNRLNTFEDFIQSTISKEKDEYEKSLKEYIKVFKSLPLEKIKNASIRDYLQYDTPLLETSINELIHSAHEIVSKATNAESEGNIELQYLNKFPIEEIENWIRDKDLELEYRKKLAESDNREELKREKVEYEAKEQAAKVKSEIKTLVDIKVKEEKYDKAISLLSTTNITRKYNELASAFISNHFKNQIEKELKHLRCDNVLFDIKSRGVKGQTTIKLTIDTDNKADLVDVFSEGEQKALSLAFFLAEVSSMENKGGIILDDPVSSFDQGRREYVAQRLIEESENRQVIVFTHDIVFLHMLEKFGELRQVNIKRNVVRRIGKTAGIISDDLPWVAQNVKKRIGYLKNELQLLKRKQEELNPDKYSLEVKSWYSLLREAWERSVEELMLGGVIERFDSSVKTQQLRKAKVSDELIQKVEKGMTKSSTMVHDESRAIGRITPSLEEMENDLKDLEEFKKEFK</sequence>
<reference evidence="1" key="1">
    <citation type="submission" date="2019-11" db="EMBL/GenBank/DDBJ databases">
        <title>Genome sequences of 17 halophilic strains isolated from different environments.</title>
        <authorList>
            <person name="Furrow R.E."/>
        </authorList>
    </citation>
    <scope>NUCLEOTIDE SEQUENCE</scope>
    <source>
        <strain evidence="1">22510_22_Filter</strain>
    </source>
</reference>
<dbReference type="EMBL" id="WMEU01000003">
    <property type="protein sequence ID" value="MYL54038.1"/>
    <property type="molecule type" value="Genomic_DNA"/>
</dbReference>
<comment type="caution">
    <text evidence="1">The sequence shown here is derived from an EMBL/GenBank/DDBJ whole genome shotgun (WGS) entry which is preliminary data.</text>
</comment>
<protein>
    <submittedName>
        <fullName evidence="1">Uncharacterized protein</fullName>
    </submittedName>
</protein>
<evidence type="ECO:0000313" key="2">
    <source>
        <dbReference type="Proteomes" id="UP000466692"/>
    </source>
</evidence>
<accession>A0ACC7VGE4</accession>
<gene>
    <name evidence="1" type="ORF">GLW08_11890</name>
</gene>
<name>A0ACC7VGE4_9BACI</name>
<dbReference type="Proteomes" id="UP000466692">
    <property type="component" value="Unassembled WGS sequence"/>
</dbReference>
<organism evidence="1 2">
    <name type="scientific">Pontibacillus yanchengensis</name>
    <dbReference type="NCBI Taxonomy" id="462910"/>
    <lineage>
        <taxon>Bacteria</taxon>
        <taxon>Bacillati</taxon>
        <taxon>Bacillota</taxon>
        <taxon>Bacilli</taxon>
        <taxon>Bacillales</taxon>
        <taxon>Bacillaceae</taxon>
        <taxon>Pontibacillus</taxon>
    </lineage>
</organism>
<evidence type="ECO:0000313" key="1">
    <source>
        <dbReference type="EMBL" id="MYL54038.1"/>
    </source>
</evidence>
<keyword evidence="2" id="KW-1185">Reference proteome</keyword>
<proteinExistence type="predicted"/>